<evidence type="ECO:0000313" key="8">
    <source>
        <dbReference type="Proteomes" id="UP000284621"/>
    </source>
</evidence>
<evidence type="ECO:0000256" key="3">
    <source>
        <dbReference type="ARBA" id="ARBA00023136"/>
    </source>
</evidence>
<keyword evidence="4" id="KW-1133">Transmembrane helix</keyword>
<organism evidence="7 8">
    <name type="scientific">Anaerobutyricum hallii</name>
    <dbReference type="NCBI Taxonomy" id="39488"/>
    <lineage>
        <taxon>Bacteria</taxon>
        <taxon>Bacillati</taxon>
        <taxon>Bacillota</taxon>
        <taxon>Clostridia</taxon>
        <taxon>Lachnospirales</taxon>
        <taxon>Lachnospiraceae</taxon>
        <taxon>Anaerobutyricum</taxon>
    </lineage>
</organism>
<dbReference type="AlphaFoldDB" id="A0A414B9S4"/>
<dbReference type="EMBL" id="QSID01000001">
    <property type="protein sequence ID" value="RHC68175.1"/>
    <property type="molecule type" value="Genomic_DNA"/>
</dbReference>
<comment type="similarity">
    <text evidence="2">Belongs to the transpeptidase family.</text>
</comment>
<comment type="subcellular location">
    <subcellularLocation>
        <location evidence="1">Membrane</location>
    </subcellularLocation>
</comment>
<dbReference type="GO" id="GO:0008658">
    <property type="term" value="F:penicillin binding"/>
    <property type="evidence" value="ECO:0007669"/>
    <property type="project" value="InterPro"/>
</dbReference>
<name>A0A414B9S4_9FIRM</name>
<dbReference type="Pfam" id="PF00905">
    <property type="entry name" value="Transpeptidase"/>
    <property type="match status" value="1"/>
</dbReference>
<keyword evidence="3 4" id="KW-0472">Membrane</keyword>
<accession>A0A414B9S4</accession>
<dbReference type="Proteomes" id="UP000284621">
    <property type="component" value="Unassembled WGS sequence"/>
</dbReference>
<dbReference type="InterPro" id="IPR012338">
    <property type="entry name" value="Beta-lactam/transpept-like"/>
</dbReference>
<feature type="transmembrane region" description="Helical" evidence="4">
    <location>
        <begin position="14"/>
        <end position="37"/>
    </location>
</feature>
<dbReference type="InterPro" id="IPR050515">
    <property type="entry name" value="Beta-lactam/transpept"/>
</dbReference>
<dbReference type="PANTHER" id="PTHR30627:SF1">
    <property type="entry name" value="PEPTIDOGLYCAN D,D-TRANSPEPTIDASE FTSI"/>
    <property type="match status" value="1"/>
</dbReference>
<dbReference type="PANTHER" id="PTHR30627">
    <property type="entry name" value="PEPTIDOGLYCAN D,D-TRANSPEPTIDASE"/>
    <property type="match status" value="1"/>
</dbReference>
<dbReference type="RefSeq" id="WP_118380364.1">
    <property type="nucleotide sequence ID" value="NZ_CABJFJ010000001.1"/>
</dbReference>
<gene>
    <name evidence="7" type="ORF">DW833_01295</name>
</gene>
<protein>
    <submittedName>
        <fullName evidence="7">Peptidoglycan glycosyltransferase</fullName>
    </submittedName>
</protein>
<keyword evidence="7" id="KW-0808">Transferase</keyword>
<feature type="domain" description="Penicillin-binding protein dimerisation" evidence="6">
    <location>
        <begin position="57"/>
        <end position="203"/>
    </location>
</feature>
<evidence type="ECO:0000256" key="2">
    <source>
        <dbReference type="ARBA" id="ARBA00007171"/>
    </source>
</evidence>
<feature type="domain" description="Penicillin-binding protein transpeptidase" evidence="5">
    <location>
        <begin position="246"/>
        <end position="563"/>
    </location>
</feature>
<dbReference type="GO" id="GO:0071555">
    <property type="term" value="P:cell wall organization"/>
    <property type="evidence" value="ECO:0007669"/>
    <property type="project" value="TreeGrafter"/>
</dbReference>
<dbReference type="InterPro" id="IPR005311">
    <property type="entry name" value="PBP_dimer"/>
</dbReference>
<proteinExistence type="inferred from homology"/>
<evidence type="ECO:0000259" key="6">
    <source>
        <dbReference type="Pfam" id="PF03717"/>
    </source>
</evidence>
<dbReference type="Gene3D" id="3.40.710.10">
    <property type="entry name" value="DD-peptidase/beta-lactamase superfamily"/>
    <property type="match status" value="1"/>
</dbReference>
<dbReference type="InterPro" id="IPR001460">
    <property type="entry name" value="PCN-bd_Tpept"/>
</dbReference>
<evidence type="ECO:0000256" key="1">
    <source>
        <dbReference type="ARBA" id="ARBA00004370"/>
    </source>
</evidence>
<evidence type="ECO:0000259" key="5">
    <source>
        <dbReference type="Pfam" id="PF00905"/>
    </source>
</evidence>
<evidence type="ECO:0000313" key="7">
    <source>
        <dbReference type="EMBL" id="RHC68175.1"/>
    </source>
</evidence>
<reference evidence="7 8" key="1">
    <citation type="submission" date="2018-08" db="EMBL/GenBank/DDBJ databases">
        <title>A genome reference for cultivated species of the human gut microbiota.</title>
        <authorList>
            <person name="Zou Y."/>
            <person name="Xue W."/>
            <person name="Luo G."/>
        </authorList>
    </citation>
    <scope>NUCLEOTIDE SEQUENCE [LARGE SCALE GENOMIC DNA]</scope>
    <source>
        <strain evidence="7 8">AM34-3LB</strain>
    </source>
</reference>
<dbReference type="GO" id="GO:0005886">
    <property type="term" value="C:plasma membrane"/>
    <property type="evidence" value="ECO:0007669"/>
    <property type="project" value="TreeGrafter"/>
</dbReference>
<dbReference type="SUPFAM" id="SSF56601">
    <property type="entry name" value="beta-lactamase/transpeptidase-like"/>
    <property type="match status" value="1"/>
</dbReference>
<dbReference type="Gene3D" id="3.90.1310.10">
    <property type="entry name" value="Penicillin-binding protein 2a (Domain 2)"/>
    <property type="match status" value="1"/>
</dbReference>
<dbReference type="InterPro" id="IPR036138">
    <property type="entry name" value="PBP_dimer_sf"/>
</dbReference>
<sequence length="572" mass="63609">MRAIKVHTFQKEKYTLVFGAFILGFTLLAGRLCYLMIFRSEELSKKALNIEQRERTIKAARGKIYDRNGIVLADNQAVCSVSVIYYQIKEPQKVIKLLSQKLALSEEKVKKKVEKVSSREKIKSNVPKSVADEIREAGLDGVKVDEDYKRYYPFGTLASKVLGFAGADNQGILGIESRYDDVLKGTDGKILTLTDYQGIEIENAAETRVEPVNGNDLYLSADYNVQCYAQQAAEKVLKVKKAKRVSVILMNPQNGEIYALVSLPEYDLNEPFVLTKAYEAEGKNQNDKLNDMWRNPVISDSYEPGSTFKIITATAALEERKVTLQDSFFCPGFKIVEDRKIRCHKTQGHGSETFKQGVMNSCNPVFMEIGARVGAKDMLRYYHKLGLYERTGVDLPGEANSIMHKLDKIGAVELATMSFGQSIQITPLQLMRAVSAGINGGRLVTPHFALEKKNPVTKEITEYEYKERAGAVSKETSQTLREVLEAVVAEGTGKNGQVEGYRVGGKTATSEKLPRRSGKYISSFLGFAPANHPKILGLVLIDEPQGTYYGGVIAAPVMAEIFQNVLPYLDNL</sequence>
<dbReference type="GO" id="GO:0016740">
    <property type="term" value="F:transferase activity"/>
    <property type="evidence" value="ECO:0007669"/>
    <property type="project" value="UniProtKB-KW"/>
</dbReference>
<dbReference type="SUPFAM" id="SSF56519">
    <property type="entry name" value="Penicillin binding protein dimerisation domain"/>
    <property type="match status" value="1"/>
</dbReference>
<keyword evidence="8" id="KW-1185">Reference proteome</keyword>
<dbReference type="Pfam" id="PF03717">
    <property type="entry name" value="PBP_dimer"/>
    <property type="match status" value="1"/>
</dbReference>
<evidence type="ECO:0000256" key="4">
    <source>
        <dbReference type="SAM" id="Phobius"/>
    </source>
</evidence>
<dbReference type="Gene3D" id="3.30.450.330">
    <property type="match status" value="1"/>
</dbReference>
<comment type="caution">
    <text evidence="7">The sequence shown here is derived from an EMBL/GenBank/DDBJ whole genome shotgun (WGS) entry which is preliminary data.</text>
</comment>
<keyword evidence="4" id="KW-0812">Transmembrane</keyword>